<dbReference type="Proteomes" id="UP000316621">
    <property type="component" value="Chromosome 2"/>
</dbReference>
<proteinExistence type="predicted"/>
<name>A0A4Y7IQ55_PAPSO</name>
<gene>
    <name evidence="2" type="ORF">C5167_018355</name>
</gene>
<organism evidence="2 3">
    <name type="scientific">Papaver somniferum</name>
    <name type="common">Opium poppy</name>
    <dbReference type="NCBI Taxonomy" id="3469"/>
    <lineage>
        <taxon>Eukaryota</taxon>
        <taxon>Viridiplantae</taxon>
        <taxon>Streptophyta</taxon>
        <taxon>Embryophyta</taxon>
        <taxon>Tracheophyta</taxon>
        <taxon>Spermatophyta</taxon>
        <taxon>Magnoliopsida</taxon>
        <taxon>Ranunculales</taxon>
        <taxon>Papaveraceae</taxon>
        <taxon>Papaveroideae</taxon>
        <taxon>Papaver</taxon>
    </lineage>
</organism>
<dbReference type="AlphaFoldDB" id="A0A4Y7IQ55"/>
<evidence type="ECO:0000256" key="1">
    <source>
        <dbReference type="SAM" id="MobiDB-lite"/>
    </source>
</evidence>
<accession>A0A4Y7IQ55</accession>
<evidence type="ECO:0000313" key="2">
    <source>
        <dbReference type="EMBL" id="RZC49930.1"/>
    </source>
</evidence>
<keyword evidence="3" id="KW-1185">Reference proteome</keyword>
<sequence>MNRNGDETEIKLSLNEEKLNGCK</sequence>
<dbReference type="EMBL" id="CM010716">
    <property type="protein sequence ID" value="RZC49930.1"/>
    <property type="molecule type" value="Genomic_DNA"/>
</dbReference>
<protein>
    <submittedName>
        <fullName evidence="2">Uncharacterized protein</fullName>
    </submittedName>
</protein>
<reference evidence="2 3" key="1">
    <citation type="journal article" date="2018" name="Science">
        <title>The opium poppy genome and morphinan production.</title>
        <authorList>
            <person name="Guo L."/>
            <person name="Winzer T."/>
            <person name="Yang X."/>
            <person name="Li Y."/>
            <person name="Ning Z."/>
            <person name="He Z."/>
            <person name="Teodor R."/>
            <person name="Lu Y."/>
            <person name="Bowser T.A."/>
            <person name="Graham I.A."/>
            <person name="Ye K."/>
        </authorList>
    </citation>
    <scope>NUCLEOTIDE SEQUENCE [LARGE SCALE GENOMIC DNA]</scope>
    <source>
        <strain evidence="3">cv. HN1</strain>
        <tissue evidence="2">Leaves</tissue>
    </source>
</reference>
<dbReference type="Gramene" id="RZC49930">
    <property type="protein sequence ID" value="RZC49930"/>
    <property type="gene ID" value="C5167_018355"/>
</dbReference>
<evidence type="ECO:0000313" key="3">
    <source>
        <dbReference type="Proteomes" id="UP000316621"/>
    </source>
</evidence>
<feature type="region of interest" description="Disordered" evidence="1">
    <location>
        <begin position="1"/>
        <end position="23"/>
    </location>
</feature>